<dbReference type="AlphaFoldDB" id="A0AAD9XSD0"/>
<dbReference type="PANTHER" id="PTHR33116:SF75">
    <property type="entry name" value="RIBONUCLEASE H PROTEIN"/>
    <property type="match status" value="1"/>
</dbReference>
<evidence type="ECO:0000256" key="1">
    <source>
        <dbReference type="SAM" id="Phobius"/>
    </source>
</evidence>
<dbReference type="PANTHER" id="PTHR33116">
    <property type="entry name" value="REVERSE TRANSCRIPTASE ZINC-BINDING DOMAIN-CONTAINING PROTEIN-RELATED-RELATED"/>
    <property type="match status" value="1"/>
</dbReference>
<keyword evidence="1" id="KW-1133">Transmembrane helix</keyword>
<protein>
    <submittedName>
        <fullName evidence="2">Uncharacterized protein</fullName>
    </submittedName>
</protein>
<organism evidence="2 3">
    <name type="scientific">Dipteronia dyeriana</name>
    <dbReference type="NCBI Taxonomy" id="168575"/>
    <lineage>
        <taxon>Eukaryota</taxon>
        <taxon>Viridiplantae</taxon>
        <taxon>Streptophyta</taxon>
        <taxon>Embryophyta</taxon>
        <taxon>Tracheophyta</taxon>
        <taxon>Spermatophyta</taxon>
        <taxon>Magnoliopsida</taxon>
        <taxon>eudicotyledons</taxon>
        <taxon>Gunneridae</taxon>
        <taxon>Pentapetalae</taxon>
        <taxon>rosids</taxon>
        <taxon>malvids</taxon>
        <taxon>Sapindales</taxon>
        <taxon>Sapindaceae</taxon>
        <taxon>Hippocastanoideae</taxon>
        <taxon>Acereae</taxon>
        <taxon>Dipteronia</taxon>
    </lineage>
</organism>
<keyword evidence="1" id="KW-0812">Transmembrane</keyword>
<comment type="caution">
    <text evidence="2">The sequence shown here is derived from an EMBL/GenBank/DDBJ whole genome shotgun (WGS) entry which is preliminary data.</text>
</comment>
<keyword evidence="1" id="KW-0472">Membrane</keyword>
<sequence>MVRIGKKLDCMKEWSRRLRCKQTSLSVNYLGVPLGGRPNSVSFLNKEVILVLIKAVLSSIPTYYMSIFKLSAAIANNIEKLQRSFFLGDGMEMRKMRLVRWDLMYQHKRNDGFGIGKILDKNKRLLAKWIWRFSKDVYALWNKVLCVKYNCSVLEMRWEWEDNDQCGGGRFMLCCFNALMVVLLGVGLFLCGGFSGLLAQ</sequence>
<gene>
    <name evidence="2" type="ORF">Ddye_003155</name>
</gene>
<keyword evidence="3" id="KW-1185">Reference proteome</keyword>
<accession>A0AAD9XSD0</accession>
<dbReference type="Proteomes" id="UP001280121">
    <property type="component" value="Unassembled WGS sequence"/>
</dbReference>
<reference evidence="2" key="1">
    <citation type="journal article" date="2023" name="Plant J.">
        <title>Genome sequences and population genomics provide insights into the demographic history, inbreeding, and mutation load of two 'living fossil' tree species of Dipteronia.</title>
        <authorList>
            <person name="Feng Y."/>
            <person name="Comes H.P."/>
            <person name="Chen J."/>
            <person name="Zhu S."/>
            <person name="Lu R."/>
            <person name="Zhang X."/>
            <person name="Li P."/>
            <person name="Qiu J."/>
            <person name="Olsen K.M."/>
            <person name="Qiu Y."/>
        </authorList>
    </citation>
    <scope>NUCLEOTIDE SEQUENCE</scope>
    <source>
        <strain evidence="2">KIB01</strain>
    </source>
</reference>
<evidence type="ECO:0000313" key="2">
    <source>
        <dbReference type="EMBL" id="KAK2664581.1"/>
    </source>
</evidence>
<dbReference type="EMBL" id="JANJYI010000001">
    <property type="protein sequence ID" value="KAK2664581.1"/>
    <property type="molecule type" value="Genomic_DNA"/>
</dbReference>
<proteinExistence type="predicted"/>
<feature type="transmembrane region" description="Helical" evidence="1">
    <location>
        <begin position="178"/>
        <end position="199"/>
    </location>
</feature>
<evidence type="ECO:0000313" key="3">
    <source>
        <dbReference type="Proteomes" id="UP001280121"/>
    </source>
</evidence>
<name>A0AAD9XSD0_9ROSI</name>